<dbReference type="InParanoid" id="G4YI70"/>
<dbReference type="RefSeq" id="XP_009514356.1">
    <property type="nucleotide sequence ID" value="XM_009516061.1"/>
</dbReference>
<protein>
    <recommendedName>
        <fullName evidence="3">MULE transposase domain-containing protein</fullName>
    </recommendedName>
</protein>
<evidence type="ECO:0000313" key="1">
    <source>
        <dbReference type="EMBL" id="EGZ27081.1"/>
    </source>
</evidence>
<dbReference type="EMBL" id="JH159151">
    <property type="protein sequence ID" value="EGZ27081.1"/>
    <property type="molecule type" value="Genomic_DNA"/>
</dbReference>
<gene>
    <name evidence="1" type="ORF">PHYSODRAFT_475293</name>
</gene>
<dbReference type="Proteomes" id="UP000002640">
    <property type="component" value="Unassembled WGS sequence"/>
</dbReference>
<dbReference type="GeneID" id="20654591"/>
<dbReference type="AlphaFoldDB" id="G4YI70"/>
<proteinExistence type="predicted"/>
<evidence type="ECO:0008006" key="3">
    <source>
        <dbReference type="Google" id="ProtNLM"/>
    </source>
</evidence>
<keyword evidence="2" id="KW-1185">Reference proteome</keyword>
<reference evidence="1 2" key="1">
    <citation type="journal article" date="2006" name="Science">
        <title>Phytophthora genome sequences uncover evolutionary origins and mechanisms of pathogenesis.</title>
        <authorList>
            <person name="Tyler B.M."/>
            <person name="Tripathy S."/>
            <person name="Zhang X."/>
            <person name="Dehal P."/>
            <person name="Jiang R.H."/>
            <person name="Aerts A."/>
            <person name="Arredondo F.D."/>
            <person name="Baxter L."/>
            <person name="Bensasson D."/>
            <person name="Beynon J.L."/>
            <person name="Chapman J."/>
            <person name="Damasceno C.M."/>
            <person name="Dorrance A.E."/>
            <person name="Dou D."/>
            <person name="Dickerman A.W."/>
            <person name="Dubchak I.L."/>
            <person name="Garbelotto M."/>
            <person name="Gijzen M."/>
            <person name="Gordon S.G."/>
            <person name="Govers F."/>
            <person name="Grunwald N.J."/>
            <person name="Huang W."/>
            <person name="Ivors K.L."/>
            <person name="Jones R.W."/>
            <person name="Kamoun S."/>
            <person name="Krampis K."/>
            <person name="Lamour K.H."/>
            <person name="Lee M.K."/>
            <person name="McDonald W.H."/>
            <person name="Medina M."/>
            <person name="Meijer H.J."/>
            <person name="Nordberg E.K."/>
            <person name="Maclean D.J."/>
            <person name="Ospina-Giraldo M.D."/>
            <person name="Morris P.F."/>
            <person name="Phuntumart V."/>
            <person name="Putnam N.H."/>
            <person name="Rash S."/>
            <person name="Rose J.K."/>
            <person name="Sakihama Y."/>
            <person name="Salamov A.A."/>
            <person name="Savidor A."/>
            <person name="Scheuring C.F."/>
            <person name="Smith B.M."/>
            <person name="Sobral B.W."/>
            <person name="Terry A."/>
            <person name="Torto-Alalibo T.A."/>
            <person name="Win J."/>
            <person name="Xu Z."/>
            <person name="Zhang H."/>
            <person name="Grigoriev I.V."/>
            <person name="Rokhsar D.S."/>
            <person name="Boore J.L."/>
        </authorList>
    </citation>
    <scope>NUCLEOTIDE SEQUENCE [LARGE SCALE GENOMIC DNA]</scope>
    <source>
        <strain evidence="1 2">P6497</strain>
    </source>
</reference>
<sequence length="112" mass="13201">MDPAFIACDFEQARMNAVKHQFPRAKVIGCLFHFKQALRRKMRKLGITEREVNIAMEEGAMDELTTIHQFESVRSGIRNVQCTIREECQDQGIAFSTEAWAKFWKYFVRIWI</sequence>
<name>G4YI70_PHYSP</name>
<organism evidence="1 2">
    <name type="scientific">Phytophthora sojae (strain P6497)</name>
    <name type="common">Soybean stem and root rot agent</name>
    <name type="synonym">Phytophthora megasperma f. sp. glycines</name>
    <dbReference type="NCBI Taxonomy" id="1094619"/>
    <lineage>
        <taxon>Eukaryota</taxon>
        <taxon>Sar</taxon>
        <taxon>Stramenopiles</taxon>
        <taxon>Oomycota</taxon>
        <taxon>Peronosporomycetes</taxon>
        <taxon>Peronosporales</taxon>
        <taxon>Peronosporaceae</taxon>
        <taxon>Phytophthora</taxon>
    </lineage>
</organism>
<accession>G4YI70</accession>
<evidence type="ECO:0000313" key="2">
    <source>
        <dbReference type="Proteomes" id="UP000002640"/>
    </source>
</evidence>
<dbReference type="KEGG" id="psoj:PHYSODRAFT_475293"/>